<dbReference type="EMBL" id="JEMB01000753">
    <property type="protein sequence ID" value="KYF94184.1"/>
    <property type="molecule type" value="Genomic_DNA"/>
</dbReference>
<reference evidence="2 3" key="1">
    <citation type="submission" date="2014-02" db="EMBL/GenBank/DDBJ databases">
        <title>The small core and large imbalanced accessory genome model reveals a collaborative survival strategy of Sorangium cellulosum strains in nature.</title>
        <authorList>
            <person name="Han K."/>
            <person name="Peng R."/>
            <person name="Blom J."/>
            <person name="Li Y.-Z."/>
        </authorList>
    </citation>
    <scope>NUCLEOTIDE SEQUENCE [LARGE SCALE GENOMIC DNA]</scope>
    <source>
        <strain evidence="2 3">So0011-07</strain>
    </source>
</reference>
<feature type="region of interest" description="Disordered" evidence="1">
    <location>
        <begin position="1"/>
        <end position="42"/>
    </location>
</feature>
<sequence>MATSAAAATDADADADAAAGDAASRSSVAHKSSSGHNRGDARNVNVVIVPDSGATVACLLMALSQTGGLGLGAPAPVVQLLESLLAQQRETHQQIVHALQALALKGG</sequence>
<evidence type="ECO:0000313" key="3">
    <source>
        <dbReference type="Proteomes" id="UP000075635"/>
    </source>
</evidence>
<evidence type="ECO:0000256" key="1">
    <source>
        <dbReference type="SAM" id="MobiDB-lite"/>
    </source>
</evidence>
<accession>A0A150SNY3</accession>
<organism evidence="2 3">
    <name type="scientific">Sorangium cellulosum</name>
    <name type="common">Polyangium cellulosum</name>
    <dbReference type="NCBI Taxonomy" id="56"/>
    <lineage>
        <taxon>Bacteria</taxon>
        <taxon>Pseudomonadati</taxon>
        <taxon>Myxococcota</taxon>
        <taxon>Polyangia</taxon>
        <taxon>Polyangiales</taxon>
        <taxon>Polyangiaceae</taxon>
        <taxon>Sorangium</taxon>
    </lineage>
</organism>
<dbReference type="AlphaFoldDB" id="A0A150SNY3"/>
<feature type="compositionally biased region" description="Low complexity" evidence="1">
    <location>
        <begin position="1"/>
        <end position="34"/>
    </location>
</feature>
<proteinExistence type="predicted"/>
<gene>
    <name evidence="2" type="ORF">BE17_33775</name>
</gene>
<protein>
    <submittedName>
        <fullName evidence="2">Uncharacterized protein</fullName>
    </submittedName>
</protein>
<evidence type="ECO:0000313" key="2">
    <source>
        <dbReference type="EMBL" id="KYF94184.1"/>
    </source>
</evidence>
<comment type="caution">
    <text evidence="2">The sequence shown here is derived from an EMBL/GenBank/DDBJ whole genome shotgun (WGS) entry which is preliminary data.</text>
</comment>
<dbReference type="Proteomes" id="UP000075635">
    <property type="component" value="Unassembled WGS sequence"/>
</dbReference>
<name>A0A150SNY3_SORCE</name>